<dbReference type="PANTHER" id="PTHR33406:SF10">
    <property type="entry name" value="SSD DOMAIN-CONTAINING PROTEIN"/>
    <property type="match status" value="1"/>
</dbReference>
<evidence type="ECO:0000256" key="3">
    <source>
        <dbReference type="ARBA" id="ARBA00022692"/>
    </source>
</evidence>
<dbReference type="RefSeq" id="WP_041505802.1">
    <property type="nucleotide sequence ID" value="NZ_CP010359.1"/>
</dbReference>
<proteinExistence type="predicted"/>
<keyword evidence="3" id="KW-0812">Transmembrane</keyword>
<comment type="subcellular location">
    <subcellularLocation>
        <location evidence="1">Cell membrane</location>
        <topology evidence="1">Multi-pass membrane protein</topology>
    </subcellularLocation>
</comment>
<protein>
    <submittedName>
        <fullName evidence="6">RND transporter</fullName>
    </submittedName>
</protein>
<dbReference type="SUPFAM" id="SSF82866">
    <property type="entry name" value="Multidrug efflux transporter AcrB transmembrane domain"/>
    <property type="match status" value="2"/>
</dbReference>
<organism evidence="6 7">
    <name type="scientific">Pseudomonas plecoglossicida</name>
    <dbReference type="NCBI Taxonomy" id="70775"/>
    <lineage>
        <taxon>Bacteria</taxon>
        <taxon>Pseudomonadati</taxon>
        <taxon>Pseudomonadota</taxon>
        <taxon>Gammaproteobacteria</taxon>
        <taxon>Pseudomonadales</taxon>
        <taxon>Pseudomonadaceae</taxon>
        <taxon>Pseudomonas</taxon>
    </lineage>
</organism>
<dbReference type="Proteomes" id="UP000218102">
    <property type="component" value="Unassembled WGS sequence"/>
</dbReference>
<evidence type="ECO:0000313" key="7">
    <source>
        <dbReference type="Proteomes" id="UP000218102"/>
    </source>
</evidence>
<name>A0A0B5KAX6_PSEDL</name>
<evidence type="ECO:0000256" key="2">
    <source>
        <dbReference type="ARBA" id="ARBA00022475"/>
    </source>
</evidence>
<keyword evidence="4" id="KW-1133">Transmembrane helix</keyword>
<dbReference type="InterPro" id="IPR000731">
    <property type="entry name" value="SSD"/>
</dbReference>
<dbReference type="EMBL" id="NTME01000040">
    <property type="protein sequence ID" value="PBJ92724.1"/>
    <property type="molecule type" value="Genomic_DNA"/>
</dbReference>
<accession>A0A0B5KAX6</accession>
<reference evidence="6 7" key="1">
    <citation type="submission" date="2017-09" db="EMBL/GenBank/DDBJ databases">
        <authorList>
            <person name="Ehlers B."/>
            <person name="Leendertz F.H."/>
        </authorList>
    </citation>
    <scope>NUCLEOTIDE SEQUENCE [LARGE SCALE GENOMIC DNA]</scope>
    <source>
        <strain evidence="6 7">DJ-1</strain>
    </source>
</reference>
<dbReference type="InterPro" id="IPR050545">
    <property type="entry name" value="Mycobact_MmpL"/>
</dbReference>
<gene>
    <name evidence="6" type="ORF">CMV24_25470</name>
</gene>
<dbReference type="GO" id="GO:0005886">
    <property type="term" value="C:plasma membrane"/>
    <property type="evidence" value="ECO:0007669"/>
    <property type="project" value="UniProtKB-SubCell"/>
</dbReference>
<keyword evidence="5" id="KW-0472">Membrane</keyword>
<dbReference type="KEGG" id="ppj:RK21_01218"/>
<evidence type="ECO:0000256" key="4">
    <source>
        <dbReference type="ARBA" id="ARBA00022989"/>
    </source>
</evidence>
<dbReference type="Pfam" id="PF03176">
    <property type="entry name" value="MMPL"/>
    <property type="match status" value="2"/>
</dbReference>
<comment type="caution">
    <text evidence="6">The sequence shown here is derived from an EMBL/GenBank/DDBJ whole genome shotgun (WGS) entry which is preliminary data.</text>
</comment>
<evidence type="ECO:0000256" key="5">
    <source>
        <dbReference type="ARBA" id="ARBA00023136"/>
    </source>
</evidence>
<dbReference type="AlphaFoldDB" id="A0A0B5KAX6"/>
<dbReference type="PANTHER" id="PTHR33406">
    <property type="entry name" value="MEMBRANE PROTEIN MJ1562-RELATED"/>
    <property type="match status" value="1"/>
</dbReference>
<dbReference type="InterPro" id="IPR004869">
    <property type="entry name" value="MMPL_dom"/>
</dbReference>
<keyword evidence="2" id="KW-1003">Cell membrane</keyword>
<sequence length="844" mass="91889">MVEQKFNSGMPVITNLEDFDKNSGGWFERVIFRNRMLVIVGCLLATVVLGFFAARLQVNASFEKMIPSSSPYIKNYLAYKNQLPGLGNSVRVVVENKTGDIYDADYLSALQKVNDTLYLIPGVDRSWMKSLWMPIVRWKEVTEEGIDGGAVMPSDYDGSQQSIQALRRNITRAGIIGNLVANDSKSSMLVAPLLDTHPQTGKPLDYGEFSKQLEEKIRALESDKIGIHIVGFSKLVGDLIDGLYSVMLFFAASVVIAGVFVYFYTRCLRSTLLLVGVAVAGVVWLLGLMQLLGYDLDPYSILVPFLIFAIGISHGTQKMNGILQDIGRGTHKYVAARYTFRRLFLTGLTALLTNIVGFAVLVIIDIPVIRDLALTTSIGVAVLIFTKLLLIPVALSYLGVSAKAARIAIAKDQAGEAGESILGRIWRGLDRFTERPMATAIIALSLVVTLLGSMVMMHLKVGDLDPGAPELRPDSRYNRDNAFITQNYGLSSDQFVVIMKTDEDSCRLYQALQRMDKLAWQLNRTPGVQTTQSLAETVRMISSGMAEGSPKWLSISRDQAITNAAVDAAMISAPGITNQQCSVTPMIAYLADHKADTLSRILKVSEAFAKENNTGADAEHPVEFLLAAGNAGIEAATNIEVEKGIITMYLAVYGATALLCLLTFRSWRATVVALIPLLMTTIICKALMVWLGIGLKVATLPVIAVGVGVGVDYALYLLSVQLAVQERGASLAVAYRRSLDFTGRVVALVGLTMAAGVITWAWSPIKFQADMGILLTFMFLWNMLGALVLIPALSHYLLNPKRNAKAGATLDLDEARVQQRPDKPASVAQRHALPAPTVRGVPAD</sequence>
<dbReference type="Gene3D" id="1.20.1640.10">
    <property type="entry name" value="Multidrug efflux transporter AcrB transmembrane domain"/>
    <property type="match status" value="2"/>
</dbReference>
<evidence type="ECO:0000256" key="1">
    <source>
        <dbReference type="ARBA" id="ARBA00004651"/>
    </source>
</evidence>
<dbReference type="PROSITE" id="PS50156">
    <property type="entry name" value="SSD"/>
    <property type="match status" value="1"/>
</dbReference>
<evidence type="ECO:0000313" key="6">
    <source>
        <dbReference type="EMBL" id="PBJ92724.1"/>
    </source>
</evidence>